<dbReference type="AlphaFoldDB" id="A0AAI9GLV5"/>
<dbReference type="RefSeq" id="WP_053075862.1">
    <property type="nucleotide sequence ID" value="NZ_JAWFII010000010.1"/>
</dbReference>
<feature type="region of interest" description="Disordered" evidence="1">
    <location>
        <begin position="113"/>
        <end position="135"/>
    </location>
</feature>
<feature type="compositionally biased region" description="Basic and acidic residues" evidence="1">
    <location>
        <begin position="120"/>
        <end position="135"/>
    </location>
</feature>
<name>A0AAI9GLV5_PLUGE</name>
<gene>
    <name evidence="2" type="ORF">QEG54_002701</name>
</gene>
<dbReference type="InterPro" id="IPR019684">
    <property type="entry name" value="HofP"/>
</dbReference>
<proteinExistence type="predicted"/>
<evidence type="ECO:0000256" key="1">
    <source>
        <dbReference type="SAM" id="MobiDB-lite"/>
    </source>
</evidence>
<organism evidence="2">
    <name type="scientific">Pluralibacter gergoviae</name>
    <name type="common">Enterobacter gergoviae</name>
    <dbReference type="NCBI Taxonomy" id="61647"/>
    <lineage>
        <taxon>Bacteria</taxon>
        <taxon>Pseudomonadati</taxon>
        <taxon>Pseudomonadota</taxon>
        <taxon>Gammaproteobacteria</taxon>
        <taxon>Enterobacterales</taxon>
        <taxon>Enterobacteriaceae</taxon>
        <taxon>Pluralibacter</taxon>
    </lineage>
</organism>
<reference evidence="2" key="1">
    <citation type="submission" date="2024-02" db="EMBL/GenBank/DDBJ databases">
        <authorList>
            <consortium name="Clinical and Environmental Microbiology Branch: Whole genome sequencing antimicrobial resistance pathogens in the healthcare setting"/>
        </authorList>
    </citation>
    <scope>NUCLEOTIDE SEQUENCE</scope>
    <source>
        <strain evidence="2">2021DK-00143</strain>
    </source>
</reference>
<comment type="caution">
    <text evidence="2">The sequence shown here is derived from an EMBL/GenBank/DDBJ whole genome shotgun (WGS) entry which is preliminary data.</text>
</comment>
<evidence type="ECO:0000313" key="2">
    <source>
        <dbReference type="EMBL" id="EML1471961.1"/>
    </source>
</evidence>
<accession>A0AAI9GLV5</accession>
<protein>
    <submittedName>
        <fullName evidence="2">DUF2531 family protein</fullName>
    </submittedName>
</protein>
<dbReference type="Pfam" id="PF10748">
    <property type="entry name" value="HofP"/>
    <property type="match status" value="1"/>
</dbReference>
<sequence>MKADRGLALLIVVLLPTLAGMRDPFRPPEDRCRLAELARWRYGGPAGAAGQLIGFMQAPDGRWHRVKTGEPLGSGRRVLAIAPDQLEIALDAQCEPSRWRWLKEGAKHEAYSAAGGDAVLQRDDSQRDAGEPGGG</sequence>
<dbReference type="EMBL" id="ABLOKC030000013">
    <property type="protein sequence ID" value="EML1471961.1"/>
    <property type="molecule type" value="Genomic_DNA"/>
</dbReference>